<evidence type="ECO:0000313" key="3">
    <source>
        <dbReference type="Proteomes" id="UP001604277"/>
    </source>
</evidence>
<name>A0ABD1WSS6_9LAMI</name>
<keyword evidence="3" id="KW-1185">Reference proteome</keyword>
<proteinExistence type="predicted"/>
<dbReference type="Proteomes" id="UP001604277">
    <property type="component" value="Unassembled WGS sequence"/>
</dbReference>
<evidence type="ECO:0000256" key="1">
    <source>
        <dbReference type="SAM" id="MobiDB-lite"/>
    </source>
</evidence>
<evidence type="ECO:0000313" key="2">
    <source>
        <dbReference type="EMBL" id="KAL2552749.1"/>
    </source>
</evidence>
<feature type="compositionally biased region" description="Basic and acidic residues" evidence="1">
    <location>
        <begin position="111"/>
        <end position="120"/>
    </location>
</feature>
<dbReference type="AlphaFoldDB" id="A0ABD1WSS6"/>
<sequence length="120" mass="13497">MKNKKTAMGLMQVTQENGVSLRVYISCFNKAILGIKDLLMSSVITALLNYLKNCTIEANLSKSPPKSMIKLLRMGEKYIDQEEVLKATYNANKEDEGSNRKRSMKKCGKQTVDEPSIHLP</sequence>
<gene>
    <name evidence="2" type="ORF">Fot_06368</name>
</gene>
<protein>
    <submittedName>
        <fullName evidence="2">Uncharacterized protein</fullName>
    </submittedName>
</protein>
<feature type="region of interest" description="Disordered" evidence="1">
    <location>
        <begin position="90"/>
        <end position="120"/>
    </location>
</feature>
<organism evidence="2 3">
    <name type="scientific">Forsythia ovata</name>
    <dbReference type="NCBI Taxonomy" id="205694"/>
    <lineage>
        <taxon>Eukaryota</taxon>
        <taxon>Viridiplantae</taxon>
        <taxon>Streptophyta</taxon>
        <taxon>Embryophyta</taxon>
        <taxon>Tracheophyta</taxon>
        <taxon>Spermatophyta</taxon>
        <taxon>Magnoliopsida</taxon>
        <taxon>eudicotyledons</taxon>
        <taxon>Gunneridae</taxon>
        <taxon>Pentapetalae</taxon>
        <taxon>asterids</taxon>
        <taxon>lamiids</taxon>
        <taxon>Lamiales</taxon>
        <taxon>Oleaceae</taxon>
        <taxon>Forsythieae</taxon>
        <taxon>Forsythia</taxon>
    </lineage>
</organism>
<reference evidence="3" key="1">
    <citation type="submission" date="2024-07" db="EMBL/GenBank/DDBJ databases">
        <title>Two chromosome-level genome assemblies of Korean endemic species Abeliophyllum distichum and Forsythia ovata (Oleaceae).</title>
        <authorList>
            <person name="Jang H."/>
        </authorList>
    </citation>
    <scope>NUCLEOTIDE SEQUENCE [LARGE SCALE GENOMIC DNA]</scope>
</reference>
<accession>A0ABD1WSS6</accession>
<dbReference type="EMBL" id="JBFOLJ010000002">
    <property type="protein sequence ID" value="KAL2552749.1"/>
    <property type="molecule type" value="Genomic_DNA"/>
</dbReference>
<comment type="caution">
    <text evidence="2">The sequence shown here is derived from an EMBL/GenBank/DDBJ whole genome shotgun (WGS) entry which is preliminary data.</text>
</comment>